<evidence type="ECO:0000313" key="1">
    <source>
        <dbReference type="EMBL" id="KAI8024080.1"/>
    </source>
</evidence>
<comment type="caution">
    <text evidence="1">The sequence shown here is derived from an EMBL/GenBank/DDBJ whole genome shotgun (WGS) entry which is preliminary data.</text>
</comment>
<gene>
    <name evidence="1" type="ORF">LOK49_LG03G01998</name>
</gene>
<organism evidence="1 2">
    <name type="scientific">Camellia lanceoleosa</name>
    <dbReference type="NCBI Taxonomy" id="1840588"/>
    <lineage>
        <taxon>Eukaryota</taxon>
        <taxon>Viridiplantae</taxon>
        <taxon>Streptophyta</taxon>
        <taxon>Embryophyta</taxon>
        <taxon>Tracheophyta</taxon>
        <taxon>Spermatophyta</taxon>
        <taxon>Magnoliopsida</taxon>
        <taxon>eudicotyledons</taxon>
        <taxon>Gunneridae</taxon>
        <taxon>Pentapetalae</taxon>
        <taxon>asterids</taxon>
        <taxon>Ericales</taxon>
        <taxon>Theaceae</taxon>
        <taxon>Camellia</taxon>
    </lineage>
</organism>
<proteinExistence type="predicted"/>
<evidence type="ECO:0000313" key="2">
    <source>
        <dbReference type="Proteomes" id="UP001060215"/>
    </source>
</evidence>
<protein>
    <submittedName>
        <fullName evidence="1">Uncharacterized protein</fullName>
    </submittedName>
</protein>
<keyword evidence="2" id="KW-1185">Reference proteome</keyword>
<dbReference type="EMBL" id="CM045763">
    <property type="protein sequence ID" value="KAI8024080.1"/>
    <property type="molecule type" value="Genomic_DNA"/>
</dbReference>
<dbReference type="Proteomes" id="UP001060215">
    <property type="component" value="Chromosome 6"/>
</dbReference>
<sequence length="73" mass="8563">MRKNFLSLSYVFSPNPLLLKWGEIQQSLLSFDDPDFLKTSLFCWVHRLIRKIGVDFVLDDRIGVYLFLLGNGR</sequence>
<name>A0ACC0IFB1_9ERIC</name>
<reference evidence="1 2" key="1">
    <citation type="journal article" date="2022" name="Plant J.">
        <title>Chromosome-level genome of Camellia lanceoleosa provides a valuable resource for understanding genome evolution and self-incompatibility.</title>
        <authorList>
            <person name="Gong W."/>
            <person name="Xiao S."/>
            <person name="Wang L."/>
            <person name="Liao Z."/>
            <person name="Chang Y."/>
            <person name="Mo W."/>
            <person name="Hu G."/>
            <person name="Li W."/>
            <person name="Zhao G."/>
            <person name="Zhu H."/>
            <person name="Hu X."/>
            <person name="Ji K."/>
            <person name="Xiang X."/>
            <person name="Song Q."/>
            <person name="Yuan D."/>
            <person name="Jin S."/>
            <person name="Zhang L."/>
        </authorList>
    </citation>
    <scope>NUCLEOTIDE SEQUENCE [LARGE SCALE GENOMIC DNA]</scope>
    <source>
        <strain evidence="1">SQ_2022a</strain>
    </source>
</reference>
<accession>A0ACC0IFB1</accession>